<proteinExistence type="predicted"/>
<dbReference type="InterPro" id="IPR002123">
    <property type="entry name" value="Plipid/glycerol_acylTrfase"/>
</dbReference>
<dbReference type="RefSeq" id="WP_131284771.1">
    <property type="nucleotide sequence ID" value="NZ_RXLP01000025.1"/>
</dbReference>
<keyword evidence="5" id="KW-1185">Reference proteome</keyword>
<keyword evidence="4" id="KW-0012">Acyltransferase</keyword>
<dbReference type="Proteomes" id="UP000291289">
    <property type="component" value="Unassembled WGS sequence"/>
</dbReference>
<keyword evidence="4" id="KW-0808">Transferase</keyword>
<protein>
    <submittedName>
        <fullName evidence="4">1-acyl-sn-glycerol-3-phosphate acyltransferase</fullName>
    </submittedName>
</protein>
<evidence type="ECO:0000256" key="2">
    <source>
        <dbReference type="SAM" id="Phobius"/>
    </source>
</evidence>
<keyword evidence="2" id="KW-0472">Membrane</keyword>
<dbReference type="EMBL" id="RXLP01000025">
    <property type="protein sequence ID" value="TCD53869.1"/>
    <property type="molecule type" value="Genomic_DNA"/>
</dbReference>
<feature type="compositionally biased region" description="Basic and acidic residues" evidence="1">
    <location>
        <begin position="246"/>
        <end position="263"/>
    </location>
</feature>
<name>A0A4V2MTV2_9BIFI</name>
<sequence>MSRRSLFSIFSRKRLSRTPQTPTPKQSSAPKKVTYTSTDQDFVDSPNQKFRIGEDWTWYHGNSWWHQALWMIVYTVIYSIAAVYSKFVLHATIIGKHKLKQAHGQPYFLYQNHTQPFGDIVFTVLENYPHKLSAIMAQSNYGIPVVGSILHHFDFLPVPLTDSQRIKFKETMTQLVEDGTAIQVFPEAHVWPYTTRIRPFSTSSMRYPVRYNTPSFTATTTYQKRRFSKKPKITIYIDGPFYPRSETSHSENSHSKPQLRDTPHNISTINNADSNMDKVQLEEALKASLHTQIMSTMRKRSELSTYTYIDYTQEEQS</sequence>
<evidence type="ECO:0000313" key="5">
    <source>
        <dbReference type="Proteomes" id="UP000291289"/>
    </source>
</evidence>
<feature type="transmembrane region" description="Helical" evidence="2">
    <location>
        <begin position="68"/>
        <end position="89"/>
    </location>
</feature>
<keyword evidence="2" id="KW-1133">Transmembrane helix</keyword>
<organism evidence="4 5">
    <name type="scientific">Alloscardovia theropitheci</name>
    <dbReference type="NCBI Taxonomy" id="2496842"/>
    <lineage>
        <taxon>Bacteria</taxon>
        <taxon>Bacillati</taxon>
        <taxon>Actinomycetota</taxon>
        <taxon>Actinomycetes</taxon>
        <taxon>Bifidobacteriales</taxon>
        <taxon>Bifidobacteriaceae</taxon>
        <taxon>Alloscardovia</taxon>
    </lineage>
</organism>
<evidence type="ECO:0000313" key="4">
    <source>
        <dbReference type="EMBL" id="TCD53869.1"/>
    </source>
</evidence>
<feature type="domain" description="Phospholipid/glycerol acyltransferase" evidence="3">
    <location>
        <begin position="94"/>
        <end position="209"/>
    </location>
</feature>
<gene>
    <name evidence="4" type="ORF">EJ419_06345</name>
</gene>
<evidence type="ECO:0000259" key="3">
    <source>
        <dbReference type="Pfam" id="PF01553"/>
    </source>
</evidence>
<reference evidence="4 5" key="1">
    <citation type="submission" date="2018-12" db="EMBL/GenBank/DDBJ databases">
        <title>Alloscrdovia theropitheci sp. nov: a novel taxon from the feces of the bleeding-herat monkey (Theropithecus geleda).</title>
        <authorList>
            <person name="Modesto M."/>
        </authorList>
    </citation>
    <scope>NUCLEOTIDE SEQUENCE [LARGE SCALE GENOMIC DNA]</scope>
    <source>
        <strain evidence="4 5">GLDI4/2</strain>
    </source>
</reference>
<accession>A0A4V2MTV2</accession>
<evidence type="ECO:0000256" key="1">
    <source>
        <dbReference type="SAM" id="MobiDB-lite"/>
    </source>
</evidence>
<keyword evidence="2" id="KW-0812">Transmembrane</keyword>
<dbReference type="AlphaFoldDB" id="A0A4V2MTV2"/>
<feature type="region of interest" description="Disordered" evidence="1">
    <location>
        <begin position="244"/>
        <end position="264"/>
    </location>
</feature>
<dbReference type="GO" id="GO:0016746">
    <property type="term" value="F:acyltransferase activity"/>
    <property type="evidence" value="ECO:0007669"/>
    <property type="project" value="UniProtKB-KW"/>
</dbReference>
<dbReference type="OrthoDB" id="1841587at2"/>
<dbReference type="Pfam" id="PF01553">
    <property type="entry name" value="Acyltransferase"/>
    <property type="match status" value="1"/>
</dbReference>
<comment type="caution">
    <text evidence="4">The sequence shown here is derived from an EMBL/GenBank/DDBJ whole genome shotgun (WGS) entry which is preliminary data.</text>
</comment>